<name>A0A520KT34_METT2</name>
<evidence type="ECO:0000259" key="7">
    <source>
        <dbReference type="SMART" id="SM01074"/>
    </source>
</evidence>
<dbReference type="InterPro" id="IPR055237">
    <property type="entry name" value="Cdc6_lid"/>
</dbReference>
<dbReference type="Gene3D" id="3.40.50.300">
    <property type="entry name" value="P-loop containing nucleotide triphosphate hydrolases"/>
    <property type="match status" value="1"/>
</dbReference>
<dbReference type="InterPro" id="IPR036388">
    <property type="entry name" value="WH-like_DNA-bd_sf"/>
</dbReference>
<dbReference type="SUPFAM" id="SSF46785">
    <property type="entry name" value="Winged helix' DNA-binding domain"/>
    <property type="match status" value="1"/>
</dbReference>
<dbReference type="NCBIfam" id="TIGR02928">
    <property type="entry name" value="orc1/cdc6 family replication initiation protein"/>
    <property type="match status" value="1"/>
</dbReference>
<dbReference type="GO" id="GO:0005524">
    <property type="term" value="F:ATP binding"/>
    <property type="evidence" value="ECO:0007669"/>
    <property type="project" value="UniProtKB-UniRule"/>
</dbReference>
<dbReference type="InterPro" id="IPR036390">
    <property type="entry name" value="WH_DNA-bd_sf"/>
</dbReference>
<dbReference type="NCBIfam" id="NF001625">
    <property type="entry name" value="PRK00411.1-3"/>
    <property type="match status" value="1"/>
</dbReference>
<dbReference type="InterPro" id="IPR027417">
    <property type="entry name" value="P-loop_NTPase"/>
</dbReference>
<dbReference type="Pfam" id="PF00004">
    <property type="entry name" value="AAA"/>
    <property type="match status" value="1"/>
</dbReference>
<feature type="binding site" evidence="5">
    <location>
        <begin position="69"/>
        <end position="73"/>
    </location>
    <ligand>
        <name>ATP</name>
        <dbReference type="ChEBI" id="CHEBI:30616"/>
    </ligand>
</feature>
<dbReference type="FunFam" id="3.40.50.300:FF:000930">
    <property type="entry name" value="ORC1-type DNA replication protein"/>
    <property type="match status" value="1"/>
</dbReference>
<dbReference type="CDD" id="cd00009">
    <property type="entry name" value="AAA"/>
    <property type="match status" value="1"/>
</dbReference>
<dbReference type="Gene3D" id="1.10.8.60">
    <property type="match status" value="1"/>
</dbReference>
<dbReference type="GO" id="GO:0006260">
    <property type="term" value="P:DNA replication"/>
    <property type="evidence" value="ECO:0007669"/>
    <property type="project" value="UniProtKB-UniRule"/>
</dbReference>
<evidence type="ECO:0000259" key="6">
    <source>
        <dbReference type="SMART" id="SM00382"/>
    </source>
</evidence>
<dbReference type="CDD" id="cd08768">
    <property type="entry name" value="Cdc6_C"/>
    <property type="match status" value="1"/>
</dbReference>
<organism evidence="8 9">
    <name type="scientific">Methanoliparum thermophilum</name>
    <dbReference type="NCBI Taxonomy" id="2491083"/>
    <lineage>
        <taxon>Archaea</taxon>
        <taxon>Methanobacteriati</taxon>
        <taxon>Methanobacteriota</taxon>
        <taxon>Candidatus Methanoliparia</taxon>
        <taxon>Candidatus Methanoliparales</taxon>
        <taxon>Candidatus Methanoliparaceae</taxon>
        <taxon>Candidatus Methanoliparum</taxon>
    </lineage>
</organism>
<evidence type="ECO:0000256" key="3">
    <source>
        <dbReference type="ARBA" id="ARBA00022741"/>
    </source>
</evidence>
<dbReference type="Pfam" id="PF22703">
    <property type="entry name" value="Cdc6_lid"/>
    <property type="match status" value="1"/>
</dbReference>
<evidence type="ECO:0000256" key="2">
    <source>
        <dbReference type="ARBA" id="ARBA00022705"/>
    </source>
</evidence>
<dbReference type="Gene3D" id="1.10.10.10">
    <property type="entry name" value="Winged helix-like DNA-binding domain superfamily/Winged helix DNA-binding domain"/>
    <property type="match status" value="1"/>
</dbReference>
<dbReference type="InterPro" id="IPR003959">
    <property type="entry name" value="ATPase_AAA_core"/>
</dbReference>
<dbReference type="AlphaFoldDB" id="A0A520KT34"/>
<evidence type="ECO:0000313" key="9">
    <source>
        <dbReference type="Proteomes" id="UP000317158"/>
    </source>
</evidence>
<dbReference type="HAMAP" id="MF_01407">
    <property type="entry name" value="ORC1_type_DNA_replic_protein"/>
    <property type="match status" value="1"/>
</dbReference>
<keyword evidence="3 5" id="KW-0547">Nucleotide-binding</keyword>
<proteinExistence type="inferred from homology"/>
<feature type="binding site" evidence="5">
    <location>
        <position position="213"/>
    </location>
    <ligand>
        <name>ATP</name>
        <dbReference type="ChEBI" id="CHEBI:30616"/>
    </ligand>
</feature>
<dbReference type="SUPFAM" id="SSF52540">
    <property type="entry name" value="P-loop containing nucleoside triphosphate hydrolases"/>
    <property type="match status" value="1"/>
</dbReference>
<feature type="binding site" evidence="5">
    <location>
        <position position="225"/>
    </location>
    <ligand>
        <name>ATP</name>
        <dbReference type="ChEBI" id="CHEBI:30616"/>
    </ligand>
</feature>
<comment type="function">
    <text evidence="5">Involved in regulation of DNA replication.</text>
</comment>
<dbReference type="PANTHER" id="PTHR10763:SF22">
    <property type="entry name" value="ORC1-TYPE DNA REPLICATION PROTEIN"/>
    <property type="match status" value="1"/>
</dbReference>
<evidence type="ECO:0000313" key="8">
    <source>
        <dbReference type="EMBL" id="RZN65087.1"/>
    </source>
</evidence>
<dbReference type="SMART" id="SM01074">
    <property type="entry name" value="Cdc6_C"/>
    <property type="match status" value="1"/>
</dbReference>
<dbReference type="SMART" id="SM00382">
    <property type="entry name" value="AAA"/>
    <property type="match status" value="1"/>
</dbReference>
<protein>
    <recommendedName>
        <fullName evidence="5">ORC1-type DNA replication protein</fullName>
    </recommendedName>
</protein>
<feature type="domain" description="Cdc6 C-terminal" evidence="7">
    <location>
        <begin position="308"/>
        <end position="390"/>
    </location>
</feature>
<dbReference type="GO" id="GO:0016887">
    <property type="term" value="F:ATP hydrolysis activity"/>
    <property type="evidence" value="ECO:0007669"/>
    <property type="project" value="InterPro"/>
</dbReference>
<accession>A0A520KT34</accession>
<keyword evidence="4 5" id="KW-0067">ATP-binding</keyword>
<dbReference type="InterPro" id="IPR014277">
    <property type="entry name" value="Orc1/Cdc6_arc"/>
</dbReference>
<comment type="caution">
    <text evidence="8">The sequence shown here is derived from an EMBL/GenBank/DDBJ whole genome shotgun (WGS) entry which is preliminary data.</text>
</comment>
<comment type="similarity">
    <text evidence="1 5">Belongs to the CDC6/cdc18 family.</text>
</comment>
<dbReference type="InterPro" id="IPR015163">
    <property type="entry name" value="Cdc6_C"/>
</dbReference>
<dbReference type="InterPro" id="IPR050311">
    <property type="entry name" value="ORC1/CDC6"/>
</dbReference>
<dbReference type="CDD" id="cd18139">
    <property type="entry name" value="HLD_clamp_RarA"/>
    <property type="match status" value="1"/>
</dbReference>
<evidence type="ECO:0000256" key="1">
    <source>
        <dbReference type="ARBA" id="ARBA00006184"/>
    </source>
</evidence>
<evidence type="ECO:0000256" key="4">
    <source>
        <dbReference type="ARBA" id="ARBA00022840"/>
    </source>
</evidence>
<keyword evidence="2 5" id="KW-0235">DNA replication</keyword>
<dbReference type="PANTHER" id="PTHR10763">
    <property type="entry name" value="CELL DIVISION CONTROL PROTEIN 6-RELATED"/>
    <property type="match status" value="1"/>
</dbReference>
<reference evidence="8 9" key="1">
    <citation type="journal article" date="2019" name="Nat. Microbiol.">
        <title>Wide diversity of methane and short-chain alkane metabolisms in uncultured archaea.</title>
        <authorList>
            <person name="Borrel G."/>
            <person name="Adam P.S."/>
            <person name="McKay L.J."/>
            <person name="Chen L.X."/>
            <person name="Sierra-Garcia I.N."/>
            <person name="Sieber C.M."/>
            <person name="Letourneur Q."/>
            <person name="Ghozlane A."/>
            <person name="Andersen G.L."/>
            <person name="Li W.J."/>
            <person name="Hallam S.J."/>
            <person name="Muyzer G."/>
            <person name="de Oliveira V.M."/>
            <person name="Inskeep W.P."/>
            <person name="Banfield J.F."/>
            <person name="Gribaldo S."/>
        </authorList>
    </citation>
    <scope>NUCLEOTIDE SEQUENCE [LARGE SCALE GENOMIC DNA]</scope>
    <source>
        <strain evidence="8">NM1a</strain>
    </source>
</reference>
<evidence type="ECO:0000256" key="5">
    <source>
        <dbReference type="HAMAP-Rule" id="MF_01407"/>
    </source>
</evidence>
<dbReference type="InterPro" id="IPR003593">
    <property type="entry name" value="AAA+_ATPase"/>
</dbReference>
<dbReference type="EMBL" id="RXIF01000004">
    <property type="protein sequence ID" value="RZN65087.1"/>
    <property type="molecule type" value="Genomic_DNA"/>
</dbReference>
<gene>
    <name evidence="8" type="ORF">EF806_03325</name>
</gene>
<dbReference type="FunFam" id="1.10.8.60:FF:000073">
    <property type="entry name" value="ORC1-type DNA replication protein"/>
    <property type="match status" value="1"/>
</dbReference>
<feature type="domain" description="AAA+ ATPase" evidence="6">
    <location>
        <begin position="57"/>
        <end position="214"/>
    </location>
</feature>
<dbReference type="Pfam" id="PF09079">
    <property type="entry name" value="WHD_Cdc6"/>
    <property type="match status" value="1"/>
</dbReference>
<dbReference type="Proteomes" id="UP000317158">
    <property type="component" value="Unassembled WGS sequence"/>
</dbReference>
<sequence>MGNEFIKDMFNKYLYNKSLFKNKEVLSHAYIPENLLHRDRELEDIVSIIIPTIRQEVPSNIFIFGKPGTGKTACVKHIGKELNSLSIKKDLSPSFLYINCEMVDTQYRVLSNLLSYYGENVPLAGWPTDKLYNKFIECIEKKKQIVIIGLDEIDKLVKKGGDDLLYNLSRINGDLTNSKVVIIGISNDLKFIKYLDSRTLSSLGHEEIVFPPYNAEQLRDILDNRAKIAFDKEVLLEEVVPLCAAFAAQEHGDARKALNLLRMAGEIAERNNDVKITEEHVRKGKEKLEIDGTTEVIKTLPVHSKILIYSILLLEKCKTRGIITSEVYSLYERLCGLVQIERLTYRRISDLISELEIIGLINTVLISKGRYGRTKNISLAVDTDTVERAIQDDDRIKSITRISHSQQITLTNHLK</sequence>